<name>A0ABM8UG40_9GAMM</name>
<dbReference type="CDD" id="cd10918">
    <property type="entry name" value="CE4_NodB_like_5s_6s"/>
    <property type="match status" value="1"/>
</dbReference>
<evidence type="ECO:0000256" key="2">
    <source>
        <dbReference type="ARBA" id="ARBA00022729"/>
    </source>
</evidence>
<evidence type="ECO:0000256" key="1">
    <source>
        <dbReference type="ARBA" id="ARBA00004613"/>
    </source>
</evidence>
<keyword evidence="5" id="KW-1185">Reference proteome</keyword>
<protein>
    <recommendedName>
        <fullName evidence="3">NodB homology domain-containing protein</fullName>
    </recommendedName>
</protein>
<dbReference type="PANTHER" id="PTHR34216:SF3">
    <property type="entry name" value="POLY-BETA-1,6-N-ACETYL-D-GLUCOSAMINE N-DEACETYLASE"/>
    <property type="match status" value="1"/>
</dbReference>
<sequence length="362" mass="40637">MTTPELTATVPATGYGRRQLLARLCHGTQLVSPFARLRTLLRNDLRILAYHRVLESAEPDGFDFDVDLISASAERFRAQMAFLRRHFHPMRFDEVLARIDSGRALPPRAVLVSFDDGYDDNHRVAFPILQDLGMSAMFFVSTGHVETGLPFAYDWLVHMICGTGASVFSAPELGMRASLPPEMEGRRAVARQVLARLKSLDDAAQAALVERLETEWNLPRANGHADCRAMSWDQLREMHRAGMEVGSHGVTHRMLAKLSPRDLEQELRGSKQALDRELGASTCVLAYPVGGSDAFNDRVARAAREAGYRMACSYISGTNPSVHESRYALQRLPVEREMDNAWFESMVSLPEVFSFRSHQRVY</sequence>
<organism evidence="4 5">
    <name type="scientific">Novilysobacter luteus</name>
    <dbReference type="NCBI Taxonomy" id="2822368"/>
    <lineage>
        <taxon>Bacteria</taxon>
        <taxon>Pseudomonadati</taxon>
        <taxon>Pseudomonadota</taxon>
        <taxon>Gammaproteobacteria</taxon>
        <taxon>Lysobacterales</taxon>
        <taxon>Lysobacteraceae</taxon>
        <taxon>Novilysobacter</taxon>
    </lineage>
</organism>
<comment type="subcellular location">
    <subcellularLocation>
        <location evidence="1">Secreted</location>
    </subcellularLocation>
</comment>
<dbReference type="InterPro" id="IPR002509">
    <property type="entry name" value="NODB_dom"/>
</dbReference>
<evidence type="ECO:0000259" key="3">
    <source>
        <dbReference type="PROSITE" id="PS51677"/>
    </source>
</evidence>
<dbReference type="InterPro" id="IPR051398">
    <property type="entry name" value="Polysacch_Deacetylase"/>
</dbReference>
<dbReference type="Gene3D" id="3.20.20.370">
    <property type="entry name" value="Glycoside hydrolase/deacetylase"/>
    <property type="match status" value="1"/>
</dbReference>
<feature type="domain" description="NodB homology" evidence="3">
    <location>
        <begin position="108"/>
        <end position="362"/>
    </location>
</feature>
<evidence type="ECO:0000313" key="5">
    <source>
        <dbReference type="Proteomes" id="UP000680116"/>
    </source>
</evidence>
<dbReference type="EMBL" id="OU015430">
    <property type="protein sequence ID" value="CAG4974308.1"/>
    <property type="molecule type" value="Genomic_DNA"/>
</dbReference>
<dbReference type="PROSITE" id="PS51677">
    <property type="entry name" value="NODB"/>
    <property type="match status" value="1"/>
</dbReference>
<dbReference type="Pfam" id="PF01522">
    <property type="entry name" value="Polysacc_deac_1"/>
    <property type="match status" value="1"/>
</dbReference>
<dbReference type="RefSeq" id="WP_215218236.1">
    <property type="nucleotide sequence ID" value="NZ_OU015430.1"/>
</dbReference>
<gene>
    <name evidence="4" type="ORF">LYB30171_01645</name>
</gene>
<reference evidence="4 5" key="1">
    <citation type="submission" date="2021-04" db="EMBL/GenBank/DDBJ databases">
        <authorList>
            <person name="Rodrigo-Torres L."/>
            <person name="Arahal R. D."/>
            <person name="Lucena T."/>
        </authorList>
    </citation>
    <scope>NUCLEOTIDE SEQUENCE [LARGE SCALE GENOMIC DNA]</scope>
    <source>
        <strain evidence="4 5">CECT 30171</strain>
    </source>
</reference>
<evidence type="ECO:0000313" key="4">
    <source>
        <dbReference type="EMBL" id="CAG4974308.1"/>
    </source>
</evidence>
<keyword evidence="2" id="KW-0732">Signal</keyword>
<proteinExistence type="predicted"/>
<accession>A0ABM8UG40</accession>
<dbReference type="PANTHER" id="PTHR34216">
    <property type="match status" value="1"/>
</dbReference>
<dbReference type="SUPFAM" id="SSF88713">
    <property type="entry name" value="Glycoside hydrolase/deacetylase"/>
    <property type="match status" value="1"/>
</dbReference>
<dbReference type="InterPro" id="IPR011330">
    <property type="entry name" value="Glyco_hydro/deAcase_b/a-brl"/>
</dbReference>
<dbReference type="Proteomes" id="UP000680116">
    <property type="component" value="Chromosome"/>
</dbReference>